<protein>
    <recommendedName>
        <fullName evidence="3">RNA polymerase sigma-70 region 4 domain-containing protein</fullName>
    </recommendedName>
</protein>
<dbReference type="Proteomes" id="UP000615687">
    <property type="component" value="Unassembled WGS sequence"/>
</dbReference>
<comment type="caution">
    <text evidence="1">The sequence shown here is derived from an EMBL/GenBank/DDBJ whole genome shotgun (WGS) entry which is preliminary data.</text>
</comment>
<dbReference type="SUPFAM" id="SSF88659">
    <property type="entry name" value="Sigma3 and sigma4 domains of RNA polymerase sigma factors"/>
    <property type="match status" value="1"/>
</dbReference>
<dbReference type="EMBL" id="JACYXJ010000003">
    <property type="protein sequence ID" value="MBD8876190.1"/>
    <property type="molecule type" value="Genomic_DNA"/>
</dbReference>
<sequence>MSILAIRYQPTPRLSSLPGFCEENQPNAEDLDVDARHSEVLVQTLWLRTMRQMSFREVARVTGTTETLARKHMVEAHKILAKLPLNDH</sequence>
<proteinExistence type="predicted"/>
<reference evidence="1 2" key="1">
    <citation type="submission" date="2020-09" db="EMBL/GenBank/DDBJ databases">
        <title>The genome sequence of type strain Labrenzia polysiphoniae KACC 19711.</title>
        <authorList>
            <person name="Liu Y."/>
        </authorList>
    </citation>
    <scope>NUCLEOTIDE SEQUENCE [LARGE SCALE GENOMIC DNA]</scope>
    <source>
        <strain evidence="1 2">KACC 19711</strain>
    </source>
</reference>
<keyword evidence="2" id="KW-1185">Reference proteome</keyword>
<evidence type="ECO:0000313" key="2">
    <source>
        <dbReference type="Proteomes" id="UP000615687"/>
    </source>
</evidence>
<evidence type="ECO:0000313" key="1">
    <source>
        <dbReference type="EMBL" id="MBD8876190.1"/>
    </source>
</evidence>
<dbReference type="RefSeq" id="WP_192108683.1">
    <property type="nucleotide sequence ID" value="NZ_JACYXJ010000003.1"/>
</dbReference>
<name>A0ABR9C8H4_9HYPH</name>
<evidence type="ECO:0008006" key="3">
    <source>
        <dbReference type="Google" id="ProtNLM"/>
    </source>
</evidence>
<dbReference type="InterPro" id="IPR013324">
    <property type="entry name" value="RNA_pol_sigma_r3/r4-like"/>
</dbReference>
<accession>A0ABR9C8H4</accession>
<gene>
    <name evidence="1" type="ORF">IG617_07830</name>
</gene>
<organism evidence="1 2">
    <name type="scientific">Roseibium polysiphoniae</name>
    <dbReference type="NCBI Taxonomy" id="2571221"/>
    <lineage>
        <taxon>Bacteria</taxon>
        <taxon>Pseudomonadati</taxon>
        <taxon>Pseudomonadota</taxon>
        <taxon>Alphaproteobacteria</taxon>
        <taxon>Hyphomicrobiales</taxon>
        <taxon>Stappiaceae</taxon>
        <taxon>Roseibium</taxon>
    </lineage>
</organism>